<feature type="region of interest" description="Disordered" evidence="1">
    <location>
        <begin position="68"/>
        <end position="126"/>
    </location>
</feature>
<dbReference type="InterPro" id="IPR047790">
    <property type="entry name" value="MCP_Sipho"/>
</dbReference>
<name>A0A2P1JRI6_9CAUD</name>
<feature type="compositionally biased region" description="Low complexity" evidence="1">
    <location>
        <begin position="68"/>
        <end position="77"/>
    </location>
</feature>
<feature type="compositionally biased region" description="Low complexity" evidence="1">
    <location>
        <begin position="86"/>
        <end position="110"/>
    </location>
</feature>
<dbReference type="EMBL" id="MH001450">
    <property type="protein sequence ID" value="AVO21712.1"/>
    <property type="molecule type" value="Genomic_DNA"/>
</dbReference>
<feature type="compositionally biased region" description="Low complexity" evidence="1">
    <location>
        <begin position="117"/>
        <end position="126"/>
    </location>
</feature>
<keyword evidence="3" id="KW-1185">Reference proteome</keyword>
<organism evidence="2 3">
    <name type="scientific">Mycobacterium phage Jeon</name>
    <dbReference type="NCBI Taxonomy" id="2108123"/>
    <lineage>
        <taxon>Viruses</taxon>
        <taxon>Duplodnaviria</taxon>
        <taxon>Heunggongvirae</taxon>
        <taxon>Uroviricota</taxon>
        <taxon>Caudoviricetes</taxon>
        <taxon>Northamptonvirus</taxon>
        <taxon>Northamptonvirus jeon</taxon>
    </lineage>
</organism>
<evidence type="ECO:0000313" key="3">
    <source>
        <dbReference type="Proteomes" id="UP000241956"/>
    </source>
</evidence>
<gene>
    <name evidence="2" type="primary">9</name>
    <name evidence="2" type="ORF">SEA_JEON_9</name>
</gene>
<dbReference type="KEGG" id="vg:77941358"/>
<dbReference type="GeneID" id="77941358"/>
<sequence>MKFTMPTPDELAEMSASDLDQRAAQAAAEIAVFQARYNAGDEFTPEEVERFEYLAESHEFLTATATELESAETQASEKLSDLMARTTAAAKPADPAPAADEAPAETPAETPADDAPEGGAEVVAEAEAAAAEAAAATPLAAAARPVSFAAGANSTPPPAPKDESKPWALLPSAPNFAKHAGQGVDLHDIAMAIASVDPSSGQGVQQTGTAGQGMAKQAIASITRPQVTMEANSEQVIYEYLQNLGKEVPGHGPATAEVLVAAGGWCAPSQQVYTFCDVPPASGLISLPDFPFDLSRGGVRVPVNPDISELLESLWHFTESQLEAVDGSGNPTAVKPIIELPCPDEFIEWRLEAIGWAAKAGILQRQAWPEAIENALQQIQVAHQHRVSQLTIGKMVAGSGAPKVVPTDAILGATSSVLNGLARNAVNLRIDKGLAETATIEGVAPIWFREVLRADLALRDGKEMLAVTNAEIDGWLAVRDIYLQYVTDWQKGQVGQPGDLDSQHWPDFADVLLYPAGTWFRQLANVITLGVQYPLEQLQLNQYTHIFTEDSFQVGKRCNESIQVRVPLCVNGAVGAREQITCTYTGVATKTATITTTGSPTGGNFTLKFSANDIESGTIAYNASAATIDTTLTAIDDGVTGAGDITASGGALPTAVVVTYPAELGDLEKGTVALTGGTDPDVNVVVS</sequence>
<accession>A0A2P1JRI6</accession>
<dbReference type="NCBIfam" id="NF033847">
    <property type="entry name" value="MCP_Sipho"/>
    <property type="match status" value="1"/>
</dbReference>
<dbReference type="Proteomes" id="UP000241956">
    <property type="component" value="Segment"/>
</dbReference>
<evidence type="ECO:0000313" key="2">
    <source>
        <dbReference type="EMBL" id="AVO21712.1"/>
    </source>
</evidence>
<protein>
    <submittedName>
        <fullName evidence="2">Major capsid protein</fullName>
    </submittedName>
</protein>
<reference evidence="2 3" key="1">
    <citation type="submission" date="2018-02" db="EMBL/GenBank/DDBJ databases">
        <authorList>
            <person name="Borochov A."/>
            <person name="Gil C.E."/>
            <person name="Green C.A."/>
            <person name="Jean P.M."/>
            <person name="Kim K."/>
            <person name="Kwun D."/>
            <person name="Lee D."/>
            <person name="Lochan S."/>
            <person name="Mansoor S.A."/>
            <person name="Obregon B.R.Y.A.N."/>
            <person name="Parra P.A."/>
            <person name="Ramdihal J.D."/>
            <person name="Sahadeo J."/>
            <person name="Sohail M."/>
            <person name="Talavera L."/>
            <person name="Velarde S."/>
            <person name="Vera M."/>
            <person name="Wong H."/>
            <person name="Xue J."/>
            <person name="Golebiewska U.P."/>
            <person name="Garlena R.A."/>
            <person name="Russell D.A."/>
            <person name="Pope W.H."/>
            <person name="Jacobs-Sera D."/>
            <person name="Hatfull G.F."/>
        </authorList>
    </citation>
    <scope>NUCLEOTIDE SEQUENCE [LARGE SCALE GENOMIC DNA]</scope>
</reference>
<evidence type="ECO:0000256" key="1">
    <source>
        <dbReference type="SAM" id="MobiDB-lite"/>
    </source>
</evidence>
<dbReference type="RefSeq" id="YP_010665293.1">
    <property type="nucleotide sequence ID" value="NC_070934.1"/>
</dbReference>
<proteinExistence type="predicted"/>